<keyword evidence="7" id="KW-0804">Transcription</keyword>
<dbReference type="InterPro" id="IPR018468">
    <property type="entry name" value="SFR1/Mei5"/>
</dbReference>
<dbReference type="GO" id="GO:0003713">
    <property type="term" value="F:transcription coactivator activity"/>
    <property type="evidence" value="ECO:0007669"/>
    <property type="project" value="InterPro"/>
</dbReference>
<feature type="coiled-coil region" evidence="11">
    <location>
        <begin position="253"/>
        <end position="289"/>
    </location>
</feature>
<keyword evidence="6 11" id="KW-0175">Coiled coil</keyword>
<feature type="compositionally biased region" description="Polar residues" evidence="12">
    <location>
        <begin position="129"/>
        <end position="143"/>
    </location>
</feature>
<evidence type="ECO:0000256" key="10">
    <source>
        <dbReference type="ARBA" id="ARBA00033234"/>
    </source>
</evidence>
<keyword evidence="5" id="KW-0805">Transcription regulation</keyword>
<gene>
    <name evidence="13" type="ORF">JEQ12_011643</name>
</gene>
<evidence type="ECO:0000256" key="1">
    <source>
        <dbReference type="ARBA" id="ARBA00004123"/>
    </source>
</evidence>
<feature type="region of interest" description="Disordered" evidence="12">
    <location>
        <begin position="119"/>
        <end position="164"/>
    </location>
</feature>
<dbReference type="Pfam" id="PF10376">
    <property type="entry name" value="Mei5"/>
    <property type="match status" value="1"/>
</dbReference>
<name>A0A835ZJX2_SHEEP</name>
<feature type="compositionally biased region" description="Polar residues" evidence="12">
    <location>
        <begin position="151"/>
        <end position="161"/>
    </location>
</feature>
<dbReference type="AlphaFoldDB" id="A0A835ZJX2"/>
<evidence type="ECO:0000256" key="11">
    <source>
        <dbReference type="SAM" id="Coils"/>
    </source>
</evidence>
<comment type="subcellular location">
    <subcellularLocation>
        <location evidence="1">Nucleus</location>
    </subcellularLocation>
</comment>
<evidence type="ECO:0000256" key="8">
    <source>
        <dbReference type="ARBA" id="ARBA00023204"/>
    </source>
</evidence>
<evidence type="ECO:0000313" key="14">
    <source>
        <dbReference type="Proteomes" id="UP000664991"/>
    </source>
</evidence>
<protein>
    <recommendedName>
        <fullName evidence="3">Swi5-dependent recombination DNA repair protein 1 homolog</fullName>
    </recommendedName>
    <alternativeName>
        <fullName evidence="10">Meiosis protein 5 homolog</fullName>
    </alternativeName>
</protein>
<sequence length="358" mass="41028">MIYVHMVTCTKLFEMTVSGARAYTSCPKSCVDSECDSVNLTVGTEGRMAYGKSSLKHYNRIFHQNVDTSSCQGQVEGRRTKLDDKQERSLACYGNCEHMIQEGLCTGCALRNGTSSNRKEVKQDFKMESPSNSALMLPSTPQAGANPPSPHSSSSRKQPMSATLRERLRKTRSSFNSCYSVVKRLKVESEENDQTFSQKSAPSTEENCLEFHEKFKHIDSEFEESTYLKDTFKNINVCESKSLDAEPCSDLQNDFMNENLAKHELNKEKAELMKQIHEKEDLLRRLKLVKMYRSKNDLSQLQLLIEKWRSCSQQLLYELQSAMSEENKKLSLTQLIDHYGLDDKLLHYNRNEEEFIGV</sequence>
<dbReference type="EMBL" id="JAEMGP010000022">
    <property type="protein sequence ID" value="KAG5196007.1"/>
    <property type="molecule type" value="Genomic_DNA"/>
</dbReference>
<evidence type="ECO:0000256" key="7">
    <source>
        <dbReference type="ARBA" id="ARBA00023163"/>
    </source>
</evidence>
<evidence type="ECO:0000256" key="6">
    <source>
        <dbReference type="ARBA" id="ARBA00023054"/>
    </source>
</evidence>
<evidence type="ECO:0000256" key="5">
    <source>
        <dbReference type="ARBA" id="ARBA00023015"/>
    </source>
</evidence>
<dbReference type="GO" id="GO:0000724">
    <property type="term" value="P:double-strand break repair via homologous recombination"/>
    <property type="evidence" value="ECO:0007669"/>
    <property type="project" value="InterPro"/>
</dbReference>
<evidence type="ECO:0000313" key="13">
    <source>
        <dbReference type="EMBL" id="KAG5196007.1"/>
    </source>
</evidence>
<evidence type="ECO:0000256" key="3">
    <source>
        <dbReference type="ARBA" id="ARBA00014688"/>
    </source>
</evidence>
<dbReference type="Gene3D" id="6.10.140.1020">
    <property type="match status" value="1"/>
</dbReference>
<dbReference type="Proteomes" id="UP000664991">
    <property type="component" value="Unassembled WGS sequence"/>
</dbReference>
<keyword evidence="4" id="KW-0227">DNA damage</keyword>
<proteinExistence type="inferred from homology"/>
<dbReference type="PANTHER" id="PTHR28643:SF1">
    <property type="entry name" value="SWI5-DEPENDENT RECOMBINATION DNA REPAIR PROTEIN 1 HOMOLOG"/>
    <property type="match status" value="1"/>
</dbReference>
<dbReference type="InterPro" id="IPR042429">
    <property type="entry name" value="SFR1"/>
</dbReference>
<comment type="caution">
    <text evidence="13">The sequence shown here is derived from an EMBL/GenBank/DDBJ whole genome shotgun (WGS) entry which is preliminary data.</text>
</comment>
<comment type="similarity">
    <text evidence="2">Belongs to the SFR1/MEI5 family.</text>
</comment>
<evidence type="ECO:0000256" key="4">
    <source>
        <dbReference type="ARBA" id="ARBA00022763"/>
    </source>
</evidence>
<evidence type="ECO:0000256" key="9">
    <source>
        <dbReference type="ARBA" id="ARBA00023242"/>
    </source>
</evidence>
<dbReference type="PANTHER" id="PTHR28643">
    <property type="entry name" value="SWI5-DEPENDENT RECOMBINATION DNA REPAIR PROTEIN 1 HOMOLOG"/>
    <property type="match status" value="1"/>
</dbReference>
<accession>A0A835ZJX2</accession>
<dbReference type="GO" id="GO:0032798">
    <property type="term" value="C:Swi5-Sfr1 complex"/>
    <property type="evidence" value="ECO:0007669"/>
    <property type="project" value="InterPro"/>
</dbReference>
<keyword evidence="8" id="KW-0234">DNA repair</keyword>
<evidence type="ECO:0000256" key="12">
    <source>
        <dbReference type="SAM" id="MobiDB-lite"/>
    </source>
</evidence>
<reference evidence="13 14" key="1">
    <citation type="submission" date="2020-12" db="EMBL/GenBank/DDBJ databases">
        <title>De novo assembly of Tibetan sheep genome.</title>
        <authorList>
            <person name="Li X."/>
        </authorList>
    </citation>
    <scope>NUCLEOTIDE SEQUENCE [LARGE SCALE GENOMIC DNA]</scope>
    <source>
        <tissue evidence="13">Heart</tissue>
    </source>
</reference>
<evidence type="ECO:0000256" key="2">
    <source>
        <dbReference type="ARBA" id="ARBA00008729"/>
    </source>
</evidence>
<organism evidence="13 14">
    <name type="scientific">Ovis aries</name>
    <name type="common">Sheep</name>
    <dbReference type="NCBI Taxonomy" id="9940"/>
    <lineage>
        <taxon>Eukaryota</taxon>
        <taxon>Metazoa</taxon>
        <taxon>Chordata</taxon>
        <taxon>Craniata</taxon>
        <taxon>Vertebrata</taxon>
        <taxon>Euteleostomi</taxon>
        <taxon>Mammalia</taxon>
        <taxon>Eutheria</taxon>
        <taxon>Laurasiatheria</taxon>
        <taxon>Artiodactyla</taxon>
        <taxon>Ruminantia</taxon>
        <taxon>Pecora</taxon>
        <taxon>Bovidae</taxon>
        <taxon>Caprinae</taxon>
        <taxon>Ovis</taxon>
    </lineage>
</organism>
<keyword evidence="9" id="KW-0539">Nucleus</keyword>